<sequence>MRKLKLQMQLSVDGFVAGPNGEMDWITWNWSDDIKAYVQEVTEPVDTILLGRVLAEGFIPVWKERSADPSADAFTHKMVNAPKLVFTKTLTAHGWENTTLATGDIVEEVTKLKNADGGDIVAYGGARFAASLIKYNLIDEYHFFINPTVIGKGMSIFNALDTKLSLKLERAQQFECGISLLKYTSGI</sequence>
<dbReference type="InterPro" id="IPR050765">
    <property type="entry name" value="Riboflavin_Biosynth_HTPR"/>
</dbReference>
<evidence type="ECO:0000313" key="3">
    <source>
        <dbReference type="Proteomes" id="UP001597010"/>
    </source>
</evidence>
<evidence type="ECO:0000313" key="2">
    <source>
        <dbReference type="EMBL" id="MFD0793230.1"/>
    </source>
</evidence>
<protein>
    <submittedName>
        <fullName evidence="2">Dihydrofolate reductase family protein</fullName>
    </submittedName>
</protein>
<feature type="domain" description="Bacterial bifunctional deaminase-reductase C-terminal" evidence="1">
    <location>
        <begin position="3"/>
        <end position="179"/>
    </location>
</feature>
<name>A0ABW3AQW7_9SPHI</name>
<proteinExistence type="predicted"/>
<comment type="caution">
    <text evidence="2">The sequence shown here is derived from an EMBL/GenBank/DDBJ whole genome shotgun (WGS) entry which is preliminary data.</text>
</comment>
<dbReference type="InterPro" id="IPR024072">
    <property type="entry name" value="DHFR-like_dom_sf"/>
</dbReference>
<dbReference type="Proteomes" id="UP001597010">
    <property type="component" value="Unassembled WGS sequence"/>
</dbReference>
<keyword evidence="3" id="KW-1185">Reference proteome</keyword>
<dbReference type="PANTHER" id="PTHR38011">
    <property type="entry name" value="DIHYDROFOLATE REDUCTASE FAMILY PROTEIN (AFU_ORTHOLOGUE AFUA_8G06820)"/>
    <property type="match status" value="1"/>
</dbReference>
<gene>
    <name evidence="2" type="ORF">ACFQZX_06345</name>
</gene>
<dbReference type="Pfam" id="PF01872">
    <property type="entry name" value="RibD_C"/>
    <property type="match status" value="1"/>
</dbReference>
<accession>A0ABW3AQW7</accession>
<dbReference type="InterPro" id="IPR002734">
    <property type="entry name" value="RibDG_C"/>
</dbReference>
<organism evidence="2 3">
    <name type="scientific">Mucilaginibacter litoreus</name>
    <dbReference type="NCBI Taxonomy" id="1048221"/>
    <lineage>
        <taxon>Bacteria</taxon>
        <taxon>Pseudomonadati</taxon>
        <taxon>Bacteroidota</taxon>
        <taxon>Sphingobacteriia</taxon>
        <taxon>Sphingobacteriales</taxon>
        <taxon>Sphingobacteriaceae</taxon>
        <taxon>Mucilaginibacter</taxon>
    </lineage>
</organism>
<dbReference type="SUPFAM" id="SSF53597">
    <property type="entry name" value="Dihydrofolate reductase-like"/>
    <property type="match status" value="1"/>
</dbReference>
<dbReference type="Gene3D" id="3.40.430.10">
    <property type="entry name" value="Dihydrofolate Reductase, subunit A"/>
    <property type="match status" value="1"/>
</dbReference>
<evidence type="ECO:0000259" key="1">
    <source>
        <dbReference type="Pfam" id="PF01872"/>
    </source>
</evidence>
<dbReference type="EMBL" id="JBHTHZ010000003">
    <property type="protein sequence ID" value="MFD0793230.1"/>
    <property type="molecule type" value="Genomic_DNA"/>
</dbReference>
<dbReference type="PANTHER" id="PTHR38011:SF11">
    <property type="entry name" value="2,5-DIAMINO-6-RIBOSYLAMINO-4(3H)-PYRIMIDINONE 5'-PHOSPHATE REDUCTASE"/>
    <property type="match status" value="1"/>
</dbReference>
<dbReference type="RefSeq" id="WP_377112726.1">
    <property type="nucleotide sequence ID" value="NZ_JBHTHZ010000003.1"/>
</dbReference>
<reference evidence="3" key="1">
    <citation type="journal article" date="2019" name="Int. J. Syst. Evol. Microbiol.">
        <title>The Global Catalogue of Microorganisms (GCM) 10K type strain sequencing project: providing services to taxonomists for standard genome sequencing and annotation.</title>
        <authorList>
            <consortium name="The Broad Institute Genomics Platform"/>
            <consortium name="The Broad Institute Genome Sequencing Center for Infectious Disease"/>
            <person name="Wu L."/>
            <person name="Ma J."/>
        </authorList>
    </citation>
    <scope>NUCLEOTIDE SEQUENCE [LARGE SCALE GENOMIC DNA]</scope>
    <source>
        <strain evidence="3">CCUG 61484</strain>
    </source>
</reference>